<feature type="compositionally biased region" description="Polar residues" evidence="6">
    <location>
        <begin position="132"/>
        <end position="148"/>
    </location>
</feature>
<keyword evidence="2 5" id="KW-0863">Zinc-finger</keyword>
<dbReference type="InterPro" id="IPR006612">
    <property type="entry name" value="THAP_Znf"/>
</dbReference>
<feature type="region of interest" description="Disordered" evidence="6">
    <location>
        <begin position="118"/>
        <end position="163"/>
    </location>
</feature>
<sequence length="315" mass="35325">METERCEVRNCQTTLEDCHAELRLLRFPDDARLPAWIEKVKGRGSSWAPEEHSRVCTRHFEISNFSVRKRCNQITKGAVPTLSLGMKAAHQVRPPLGSSTASAAMLVSGSHFLSPKASPMSTGQLFKHPSPLTESNSTKNPKSAVSNDSKGKNVARKRGQRYNPKANNVSAVLDYLNAGEQKEDDYLNQILLRKSVSGLISHVNELVKETTSLVKEMELRSMAFILLKIQKNLGLSAEDALVIFQQQVPLNVYSSLQNLIREKKSPFKALVRSFSLSLNFYSLPAYNHVRNMVNDALPHPCTIVAWYTTIDKYMH</sequence>
<gene>
    <name evidence="8" type="ORF">KUF71_000020</name>
</gene>
<feature type="domain" description="THAP-type" evidence="7">
    <location>
        <begin position="1"/>
        <end position="83"/>
    </location>
</feature>
<accession>A0AAE1L567</accession>
<evidence type="ECO:0000256" key="3">
    <source>
        <dbReference type="ARBA" id="ARBA00022833"/>
    </source>
</evidence>
<organism evidence="8 9">
    <name type="scientific">Frankliniella fusca</name>
    <dbReference type="NCBI Taxonomy" id="407009"/>
    <lineage>
        <taxon>Eukaryota</taxon>
        <taxon>Metazoa</taxon>
        <taxon>Ecdysozoa</taxon>
        <taxon>Arthropoda</taxon>
        <taxon>Hexapoda</taxon>
        <taxon>Insecta</taxon>
        <taxon>Pterygota</taxon>
        <taxon>Neoptera</taxon>
        <taxon>Paraneoptera</taxon>
        <taxon>Thysanoptera</taxon>
        <taxon>Terebrantia</taxon>
        <taxon>Thripoidea</taxon>
        <taxon>Thripidae</taxon>
        <taxon>Frankliniella</taxon>
    </lineage>
</organism>
<dbReference type="EMBL" id="JAHWGI010000001">
    <property type="protein sequence ID" value="KAK3907100.1"/>
    <property type="molecule type" value="Genomic_DNA"/>
</dbReference>
<dbReference type="AlphaFoldDB" id="A0AAE1L567"/>
<keyword evidence="4 5" id="KW-0238">DNA-binding</keyword>
<dbReference type="Pfam" id="PF05485">
    <property type="entry name" value="THAP"/>
    <property type="match status" value="1"/>
</dbReference>
<dbReference type="SMART" id="SM00692">
    <property type="entry name" value="DM3"/>
    <property type="match status" value="1"/>
</dbReference>
<evidence type="ECO:0000256" key="5">
    <source>
        <dbReference type="PROSITE-ProRule" id="PRU00309"/>
    </source>
</evidence>
<protein>
    <submittedName>
        <fullName evidence="8">THAP domain-containing protein 2</fullName>
    </submittedName>
</protein>
<evidence type="ECO:0000256" key="1">
    <source>
        <dbReference type="ARBA" id="ARBA00022723"/>
    </source>
</evidence>
<dbReference type="Pfam" id="PF12017">
    <property type="entry name" value="Tnp_P_element"/>
    <property type="match status" value="1"/>
</dbReference>
<keyword evidence="1" id="KW-0479">Metal-binding</keyword>
<dbReference type="SMART" id="SM00980">
    <property type="entry name" value="THAP"/>
    <property type="match status" value="1"/>
</dbReference>
<comment type="caution">
    <text evidence="8">The sequence shown here is derived from an EMBL/GenBank/DDBJ whole genome shotgun (WGS) entry which is preliminary data.</text>
</comment>
<reference evidence="8" key="2">
    <citation type="journal article" date="2023" name="BMC Genomics">
        <title>Pest status, molecular evolution, and epigenetic factors derived from the genome assembly of Frankliniella fusca, a thysanopteran phytovirus vector.</title>
        <authorList>
            <person name="Catto M.A."/>
            <person name="Labadie P.E."/>
            <person name="Jacobson A.L."/>
            <person name="Kennedy G.G."/>
            <person name="Srinivasan R."/>
            <person name="Hunt B.G."/>
        </authorList>
    </citation>
    <scope>NUCLEOTIDE SEQUENCE</scope>
    <source>
        <strain evidence="8">PL_HMW_Pooled</strain>
    </source>
</reference>
<proteinExistence type="predicted"/>
<evidence type="ECO:0000256" key="2">
    <source>
        <dbReference type="ARBA" id="ARBA00022771"/>
    </source>
</evidence>
<dbReference type="GO" id="GO:0008270">
    <property type="term" value="F:zinc ion binding"/>
    <property type="evidence" value="ECO:0007669"/>
    <property type="project" value="UniProtKB-KW"/>
</dbReference>
<evidence type="ECO:0000256" key="6">
    <source>
        <dbReference type="SAM" id="MobiDB-lite"/>
    </source>
</evidence>
<keyword evidence="3" id="KW-0862">Zinc</keyword>
<name>A0AAE1L567_9NEOP</name>
<evidence type="ECO:0000313" key="8">
    <source>
        <dbReference type="EMBL" id="KAK3907100.1"/>
    </source>
</evidence>
<evidence type="ECO:0000259" key="7">
    <source>
        <dbReference type="PROSITE" id="PS50950"/>
    </source>
</evidence>
<evidence type="ECO:0000256" key="4">
    <source>
        <dbReference type="ARBA" id="ARBA00023125"/>
    </source>
</evidence>
<dbReference type="PROSITE" id="PS50950">
    <property type="entry name" value="ZF_THAP"/>
    <property type="match status" value="1"/>
</dbReference>
<reference evidence="8" key="1">
    <citation type="submission" date="2021-07" db="EMBL/GenBank/DDBJ databases">
        <authorList>
            <person name="Catto M.A."/>
            <person name="Jacobson A."/>
            <person name="Kennedy G."/>
            <person name="Labadie P."/>
            <person name="Hunt B.G."/>
            <person name="Srinivasan R."/>
        </authorList>
    </citation>
    <scope>NUCLEOTIDE SEQUENCE</scope>
    <source>
        <strain evidence="8">PL_HMW_Pooled</strain>
        <tissue evidence="8">Head</tissue>
    </source>
</reference>
<keyword evidence="9" id="KW-1185">Reference proteome</keyword>
<dbReference type="PANTHER" id="PTHR46600">
    <property type="entry name" value="THAP DOMAIN-CONTAINING"/>
    <property type="match status" value="1"/>
</dbReference>
<dbReference type="GO" id="GO:0043565">
    <property type="term" value="F:sequence-specific DNA binding"/>
    <property type="evidence" value="ECO:0007669"/>
    <property type="project" value="InterPro"/>
</dbReference>
<dbReference type="PANTHER" id="PTHR46600:SF11">
    <property type="entry name" value="THAP DOMAIN-CONTAINING PROTEIN 10"/>
    <property type="match status" value="1"/>
</dbReference>
<dbReference type="Proteomes" id="UP001219518">
    <property type="component" value="Unassembled WGS sequence"/>
</dbReference>
<dbReference type="InterPro" id="IPR021896">
    <property type="entry name" value="THAP9-like_HTH"/>
</dbReference>
<dbReference type="SUPFAM" id="SSF57716">
    <property type="entry name" value="Glucocorticoid receptor-like (DNA-binding domain)"/>
    <property type="match status" value="1"/>
</dbReference>
<evidence type="ECO:0000313" key="9">
    <source>
        <dbReference type="Proteomes" id="UP001219518"/>
    </source>
</evidence>
<dbReference type="InterPro" id="IPR026516">
    <property type="entry name" value="THAP1/10"/>
</dbReference>